<evidence type="ECO:0000313" key="3">
    <source>
        <dbReference type="Ensembl" id="ENSTRUP00000073880.1"/>
    </source>
</evidence>
<feature type="domain" description="WW" evidence="2">
    <location>
        <begin position="1"/>
        <end position="32"/>
    </location>
</feature>
<dbReference type="PANTHER" id="PTHR46697:SF1">
    <property type="entry name" value="FORMIN-BINDING PROTEIN 4"/>
    <property type="match status" value="1"/>
</dbReference>
<dbReference type="Ensembl" id="ENSTRUT00000069155.1">
    <property type="protein sequence ID" value="ENSTRUP00000073880.1"/>
    <property type="gene ID" value="ENSTRUG00000027143.1"/>
</dbReference>
<dbReference type="InterPro" id="IPR053076">
    <property type="entry name" value="WW_domain_protein"/>
</dbReference>
<feature type="region of interest" description="Disordered" evidence="1">
    <location>
        <begin position="241"/>
        <end position="274"/>
    </location>
</feature>
<dbReference type="SUPFAM" id="SSF51045">
    <property type="entry name" value="WW domain"/>
    <property type="match status" value="1"/>
</dbReference>
<evidence type="ECO:0000313" key="4">
    <source>
        <dbReference type="Proteomes" id="UP000005226"/>
    </source>
</evidence>
<dbReference type="GeneTree" id="ENSGT00390000003450"/>
<dbReference type="Gene3D" id="2.20.70.10">
    <property type="match status" value="1"/>
</dbReference>
<reference evidence="3 4" key="1">
    <citation type="journal article" date="2011" name="Genome Biol. Evol.">
        <title>Integration of the genetic map and genome assembly of fugu facilitates insights into distinct features of genome evolution in teleosts and mammals.</title>
        <authorList>
            <person name="Kai W."/>
            <person name="Kikuchi K."/>
            <person name="Tohari S."/>
            <person name="Chew A.K."/>
            <person name="Tay A."/>
            <person name="Fujiwara A."/>
            <person name="Hosoya S."/>
            <person name="Suetake H."/>
            <person name="Naruse K."/>
            <person name="Brenner S."/>
            <person name="Suzuki Y."/>
            <person name="Venkatesh B."/>
        </authorList>
    </citation>
    <scope>NUCLEOTIDE SEQUENCE [LARGE SCALE GENOMIC DNA]</scope>
</reference>
<evidence type="ECO:0000259" key="2">
    <source>
        <dbReference type="PROSITE" id="PS50020"/>
    </source>
</evidence>
<feature type="compositionally biased region" description="Acidic residues" evidence="1">
    <location>
        <begin position="177"/>
        <end position="187"/>
    </location>
</feature>
<feature type="compositionally biased region" description="Polar residues" evidence="1">
    <location>
        <begin position="212"/>
        <end position="223"/>
    </location>
</feature>
<feature type="compositionally biased region" description="Polar residues" evidence="1">
    <location>
        <begin position="164"/>
        <end position="176"/>
    </location>
</feature>
<dbReference type="CDD" id="cd00201">
    <property type="entry name" value="WW"/>
    <property type="match status" value="1"/>
</dbReference>
<protein>
    <submittedName>
        <fullName evidence="3">Formin binding protein 4</fullName>
    </submittedName>
</protein>
<name>A0A674NJD2_TAKRU</name>
<dbReference type="AlphaFoldDB" id="A0A674NJD2"/>
<dbReference type="InterPro" id="IPR001202">
    <property type="entry name" value="WW_dom"/>
</dbReference>
<dbReference type="Proteomes" id="UP000005226">
    <property type="component" value="Chromosome 9"/>
</dbReference>
<feature type="compositionally biased region" description="Acidic residues" evidence="1">
    <location>
        <begin position="257"/>
        <end position="267"/>
    </location>
</feature>
<keyword evidence="4" id="KW-1185">Reference proteome</keyword>
<dbReference type="PANTHER" id="PTHR46697">
    <property type="entry name" value="FORMIN-BINDING PROTEIN 4"/>
    <property type="match status" value="1"/>
</dbReference>
<dbReference type="PROSITE" id="PS50020">
    <property type="entry name" value="WW_DOMAIN_2"/>
    <property type="match status" value="1"/>
</dbReference>
<feature type="compositionally biased region" description="Basic and acidic residues" evidence="1">
    <location>
        <begin position="125"/>
        <end position="137"/>
    </location>
</feature>
<evidence type="ECO:0000256" key="1">
    <source>
        <dbReference type="SAM" id="MobiDB-lite"/>
    </source>
</evidence>
<organism evidence="3 4">
    <name type="scientific">Takifugu rubripes</name>
    <name type="common">Japanese pufferfish</name>
    <name type="synonym">Fugu rubripes</name>
    <dbReference type="NCBI Taxonomy" id="31033"/>
    <lineage>
        <taxon>Eukaryota</taxon>
        <taxon>Metazoa</taxon>
        <taxon>Chordata</taxon>
        <taxon>Craniata</taxon>
        <taxon>Vertebrata</taxon>
        <taxon>Euteleostomi</taxon>
        <taxon>Actinopterygii</taxon>
        <taxon>Neopterygii</taxon>
        <taxon>Teleostei</taxon>
        <taxon>Neoteleostei</taxon>
        <taxon>Acanthomorphata</taxon>
        <taxon>Eupercaria</taxon>
        <taxon>Tetraodontiformes</taxon>
        <taxon>Tetradontoidea</taxon>
        <taxon>Tetraodontidae</taxon>
        <taxon>Takifugu</taxon>
    </lineage>
</organism>
<dbReference type="InterPro" id="IPR036020">
    <property type="entry name" value="WW_dom_sf"/>
</dbReference>
<dbReference type="Pfam" id="PF00397">
    <property type="entry name" value="WW"/>
    <property type="match status" value="1"/>
</dbReference>
<dbReference type="FunFam" id="2.20.70.10:FF:000056">
    <property type="entry name" value="Formin binding protein 4"/>
    <property type="match status" value="1"/>
</dbReference>
<proteinExistence type="predicted"/>
<feature type="region of interest" description="Disordered" evidence="1">
    <location>
        <begin position="202"/>
        <end position="228"/>
    </location>
</feature>
<reference evidence="3" key="2">
    <citation type="submission" date="2025-08" db="UniProtKB">
        <authorList>
            <consortium name="Ensembl"/>
        </authorList>
    </citation>
    <scope>IDENTIFICATION</scope>
</reference>
<sequence>MGDWQEVWDENSGCYYYWNTLTNEVSWELPHYLANQVQSLGQYTNSTSVNGNGTAHAGYQTEETVAASTASLPTVKENKTKVNSQHIVVGLTSEEEERQGVAASLLGPLIPSEVKEAEEKWRKGLIKSLDEPEKSVDSDGEGVGPTETPAADLPDLNADPAPQKSLNTKKLSGETSQAEEEAEEDTMDLELALERKKAELRALEEGDGSAGGSSPCSETSQEASGPRGVLLKKNRWKTIFPSVASPDSNSRSSDLVDNTETEGEIESSEEKTVSKPVVKEEVEMADVKFQIGQLANTLISKMEFLGINKKAVSNFQLLLLQTETRIADWREGALDGIYLRRRLQEAAEHIKYYELNATPKGWSCHWDRYALLTFHISKHPRPPKVLPCDYNPHNSKVADLVT</sequence>
<feature type="region of interest" description="Disordered" evidence="1">
    <location>
        <begin position="125"/>
        <end position="187"/>
    </location>
</feature>
<accession>A0A674NJD2</accession>
<feature type="compositionally biased region" description="Polar residues" evidence="1">
    <location>
        <begin position="245"/>
        <end position="256"/>
    </location>
</feature>
<dbReference type="OMA" id="DHENELH"/>
<feature type="compositionally biased region" description="Low complexity" evidence="1">
    <location>
        <begin position="149"/>
        <end position="162"/>
    </location>
</feature>
<dbReference type="InParanoid" id="A0A674NJD2"/>
<reference evidence="3" key="3">
    <citation type="submission" date="2025-09" db="UniProtKB">
        <authorList>
            <consortium name="Ensembl"/>
        </authorList>
    </citation>
    <scope>IDENTIFICATION</scope>
</reference>